<protein>
    <recommendedName>
        <fullName evidence="11 14">Protoheme IX farnesyltransferase</fullName>
        <ecNumber evidence="3 14">2.5.1.141</ecNumber>
    </recommendedName>
    <alternativeName>
        <fullName evidence="12 14">Heme B farnesyltransferase</fullName>
    </alternativeName>
    <alternativeName>
        <fullName evidence="10 14">Heme O synthase</fullName>
    </alternativeName>
</protein>
<evidence type="ECO:0000256" key="8">
    <source>
        <dbReference type="ARBA" id="ARBA00023133"/>
    </source>
</evidence>
<keyword evidence="9 14" id="KW-0472">Membrane</keyword>
<evidence type="ECO:0000256" key="4">
    <source>
        <dbReference type="ARBA" id="ARBA00022475"/>
    </source>
</evidence>
<feature type="transmembrane region" description="Helical" evidence="14">
    <location>
        <begin position="276"/>
        <end position="295"/>
    </location>
</feature>
<evidence type="ECO:0000256" key="12">
    <source>
        <dbReference type="ARBA" id="ARBA00042475"/>
    </source>
</evidence>
<evidence type="ECO:0000313" key="15">
    <source>
        <dbReference type="EMBL" id="KTD53398.1"/>
    </source>
</evidence>
<keyword evidence="5 14" id="KW-0808">Transferase</keyword>
<dbReference type="CDD" id="cd13957">
    <property type="entry name" value="PT_UbiA_Cox10"/>
    <property type="match status" value="1"/>
</dbReference>
<dbReference type="STRING" id="45074.Lsan_3808"/>
<dbReference type="GO" id="GO:0005886">
    <property type="term" value="C:plasma membrane"/>
    <property type="evidence" value="ECO:0007669"/>
    <property type="project" value="UniProtKB-SubCell"/>
</dbReference>
<reference evidence="15 16" key="1">
    <citation type="submission" date="2015-11" db="EMBL/GenBank/DDBJ databases">
        <title>Genomic analysis of 38 Legionella species identifies large and diverse effector repertoires.</title>
        <authorList>
            <person name="Burstein D."/>
            <person name="Amaro F."/>
            <person name="Zusman T."/>
            <person name="Lifshitz Z."/>
            <person name="Cohen O."/>
            <person name="Gilbert J.A."/>
            <person name="Pupko T."/>
            <person name="Shuman H.A."/>
            <person name="Segal G."/>
        </authorList>
    </citation>
    <scope>NUCLEOTIDE SEQUENCE [LARGE SCALE GENOMIC DNA]</scope>
    <source>
        <strain evidence="15 16">SC-63-C7</strain>
    </source>
</reference>
<comment type="subcellular location">
    <subcellularLocation>
        <location evidence="1 14">Cell membrane</location>
        <topology evidence="1 14">Multi-pass membrane protein</topology>
    </subcellularLocation>
</comment>
<dbReference type="InterPro" id="IPR030470">
    <property type="entry name" value="UbiA_prenylTrfase_CS"/>
</dbReference>
<dbReference type="InterPro" id="IPR006369">
    <property type="entry name" value="Protohaem_IX_farnesylTrfase"/>
</dbReference>
<feature type="transmembrane region" description="Helical" evidence="14">
    <location>
        <begin position="122"/>
        <end position="140"/>
    </location>
</feature>
<evidence type="ECO:0000256" key="11">
    <source>
        <dbReference type="ARBA" id="ARBA00040810"/>
    </source>
</evidence>
<dbReference type="GO" id="GO:0048034">
    <property type="term" value="P:heme O biosynthetic process"/>
    <property type="evidence" value="ECO:0007669"/>
    <property type="project" value="UniProtKB-UniRule"/>
</dbReference>
<dbReference type="Pfam" id="PF01040">
    <property type="entry name" value="UbiA"/>
    <property type="match status" value="1"/>
</dbReference>
<name>A0A0W0Y9X8_9GAMM</name>
<feature type="transmembrane region" description="Helical" evidence="14">
    <location>
        <begin position="26"/>
        <end position="42"/>
    </location>
</feature>
<evidence type="ECO:0000256" key="9">
    <source>
        <dbReference type="ARBA" id="ARBA00023136"/>
    </source>
</evidence>
<organism evidence="15 16">
    <name type="scientific">Legionella santicrucis</name>
    <dbReference type="NCBI Taxonomy" id="45074"/>
    <lineage>
        <taxon>Bacteria</taxon>
        <taxon>Pseudomonadati</taxon>
        <taxon>Pseudomonadota</taxon>
        <taxon>Gammaproteobacteria</taxon>
        <taxon>Legionellales</taxon>
        <taxon>Legionellaceae</taxon>
        <taxon>Legionella</taxon>
    </lineage>
</organism>
<dbReference type="FunFam" id="1.10.357.140:FF:000001">
    <property type="entry name" value="Protoheme IX farnesyltransferase"/>
    <property type="match status" value="1"/>
</dbReference>
<keyword evidence="4 14" id="KW-1003">Cell membrane</keyword>
<keyword evidence="16" id="KW-1185">Reference proteome</keyword>
<dbReference type="NCBIfam" id="NF003349">
    <property type="entry name" value="PRK04375.1-2"/>
    <property type="match status" value="1"/>
</dbReference>
<feature type="transmembrane region" description="Helical" evidence="14">
    <location>
        <begin position="147"/>
        <end position="166"/>
    </location>
</feature>
<dbReference type="UniPathway" id="UPA00834">
    <property type="reaction ID" value="UER00712"/>
</dbReference>
<comment type="catalytic activity">
    <reaction evidence="13 14">
        <text>heme b + (2E,6E)-farnesyl diphosphate + H2O = Fe(II)-heme o + diphosphate</text>
        <dbReference type="Rhea" id="RHEA:28070"/>
        <dbReference type="ChEBI" id="CHEBI:15377"/>
        <dbReference type="ChEBI" id="CHEBI:33019"/>
        <dbReference type="ChEBI" id="CHEBI:60344"/>
        <dbReference type="ChEBI" id="CHEBI:60530"/>
        <dbReference type="ChEBI" id="CHEBI:175763"/>
        <dbReference type="EC" id="2.5.1.141"/>
    </reaction>
</comment>
<comment type="function">
    <text evidence="14">Converts heme B (protoheme IX) to heme O by substitution of the vinyl group on carbon 2 of heme B porphyrin ring with a hydroxyethyl farnesyl side group.</text>
</comment>
<dbReference type="EC" id="2.5.1.141" evidence="3 14"/>
<comment type="pathway">
    <text evidence="2 14">Porphyrin-containing compound metabolism; heme O biosynthesis; heme O from protoheme: step 1/1.</text>
</comment>
<evidence type="ECO:0000256" key="6">
    <source>
        <dbReference type="ARBA" id="ARBA00022692"/>
    </source>
</evidence>
<dbReference type="InterPro" id="IPR044878">
    <property type="entry name" value="UbiA_sf"/>
</dbReference>
<dbReference type="PANTHER" id="PTHR43448">
    <property type="entry name" value="PROTOHEME IX FARNESYLTRANSFERASE, MITOCHONDRIAL"/>
    <property type="match status" value="1"/>
</dbReference>
<dbReference type="Proteomes" id="UP000054703">
    <property type="component" value="Unassembled WGS sequence"/>
</dbReference>
<feature type="transmembrane region" description="Helical" evidence="14">
    <location>
        <begin position="93"/>
        <end position="116"/>
    </location>
</feature>
<comment type="caution">
    <text evidence="15">The sequence shown here is derived from an EMBL/GenBank/DDBJ whole genome shotgun (WGS) entry which is preliminary data.</text>
</comment>
<dbReference type="PATRIC" id="fig|45074.5.peg.4090"/>
<evidence type="ECO:0000256" key="13">
    <source>
        <dbReference type="ARBA" id="ARBA00047690"/>
    </source>
</evidence>
<dbReference type="AlphaFoldDB" id="A0A0W0Y9X8"/>
<accession>A0A0W0Y9X8</accession>
<evidence type="ECO:0000256" key="1">
    <source>
        <dbReference type="ARBA" id="ARBA00004651"/>
    </source>
</evidence>
<dbReference type="NCBIfam" id="TIGR01473">
    <property type="entry name" value="cyoE_ctaB"/>
    <property type="match status" value="1"/>
</dbReference>
<keyword evidence="6 14" id="KW-0812">Transmembrane</keyword>
<evidence type="ECO:0000256" key="14">
    <source>
        <dbReference type="HAMAP-Rule" id="MF_00154"/>
    </source>
</evidence>
<feature type="transmembrane region" description="Helical" evidence="14">
    <location>
        <begin position="48"/>
        <end position="72"/>
    </location>
</feature>
<sequence>MMRVDHTVQPTSVVWRNYIELCKPRVVLLMLLTVVVGMYLATPGWVNLFLLSASLLGIGLCAGSAAAINHLVDKRIDAIMARTKKRPVASGQVSVRQAVWFALIMGTIGLTVLVVFVNGLTALLTFITLIGYAGIYTGYLKRATPQNIVIGGLAGAAPPLLGWTSVTNQLDPQALLLVLIIFIWTPPHFWALAIYRYEEYQHAQIPMLPVTHGIQFTKLNIYLYTILLVVVSVLPFVIGMSGLFYLIGALVLGARFLFWAYQLYHTDKPVIAMQTFRFSIVYLMLLFVFLLIDHYL</sequence>
<keyword evidence="8 14" id="KW-0350">Heme biosynthesis</keyword>
<proteinExistence type="inferred from homology"/>
<dbReference type="Gene3D" id="1.10.357.140">
    <property type="entry name" value="UbiA prenyltransferase"/>
    <property type="match status" value="1"/>
</dbReference>
<dbReference type="HAMAP" id="MF_00154">
    <property type="entry name" value="CyoE_CtaB"/>
    <property type="match status" value="1"/>
</dbReference>
<evidence type="ECO:0000256" key="7">
    <source>
        <dbReference type="ARBA" id="ARBA00022989"/>
    </source>
</evidence>
<feature type="transmembrane region" description="Helical" evidence="14">
    <location>
        <begin position="172"/>
        <end position="195"/>
    </location>
</feature>
<evidence type="ECO:0000256" key="2">
    <source>
        <dbReference type="ARBA" id="ARBA00004919"/>
    </source>
</evidence>
<evidence type="ECO:0000313" key="16">
    <source>
        <dbReference type="Proteomes" id="UP000054703"/>
    </source>
</evidence>
<evidence type="ECO:0000256" key="5">
    <source>
        <dbReference type="ARBA" id="ARBA00022679"/>
    </source>
</evidence>
<evidence type="ECO:0000256" key="10">
    <source>
        <dbReference type="ARBA" id="ARBA00030253"/>
    </source>
</evidence>
<dbReference type="PANTHER" id="PTHR43448:SF7">
    <property type="entry name" value="4-HYDROXYBENZOATE SOLANESYLTRANSFERASE"/>
    <property type="match status" value="1"/>
</dbReference>
<comment type="similarity">
    <text evidence="14">Belongs to the UbiA prenyltransferase family. Protoheme IX farnesyltransferase subfamily.</text>
</comment>
<dbReference type="GO" id="GO:0008495">
    <property type="term" value="F:protoheme IX farnesyltransferase activity"/>
    <property type="evidence" value="ECO:0007669"/>
    <property type="project" value="UniProtKB-UniRule"/>
</dbReference>
<dbReference type="PROSITE" id="PS00943">
    <property type="entry name" value="UBIA"/>
    <property type="match status" value="1"/>
</dbReference>
<dbReference type="EMBL" id="LNYU01000091">
    <property type="protein sequence ID" value="KTD53398.1"/>
    <property type="molecule type" value="Genomic_DNA"/>
</dbReference>
<dbReference type="InterPro" id="IPR000537">
    <property type="entry name" value="UbiA_prenyltransferase"/>
</dbReference>
<evidence type="ECO:0000256" key="3">
    <source>
        <dbReference type="ARBA" id="ARBA00012292"/>
    </source>
</evidence>
<comment type="miscellaneous">
    <text evidence="14">Carbon 2 of the heme B porphyrin ring is defined according to the Fischer nomenclature.</text>
</comment>
<keyword evidence="7 14" id="KW-1133">Transmembrane helix</keyword>
<gene>
    <name evidence="14" type="primary">cyoE</name>
    <name evidence="15" type="ORF">Lsan_3808</name>
</gene>